<accession>A0ABW2KGA7</accession>
<dbReference type="Proteomes" id="UP001596540">
    <property type="component" value="Unassembled WGS sequence"/>
</dbReference>
<evidence type="ECO:0000313" key="1">
    <source>
        <dbReference type="EMBL" id="MFC7328408.1"/>
    </source>
</evidence>
<protein>
    <submittedName>
        <fullName evidence="1">Uncharacterized protein</fullName>
    </submittedName>
</protein>
<keyword evidence="2" id="KW-1185">Reference proteome</keyword>
<sequence>MTDGPAAKADLFEARIGVFATPDGVAKTVAALSALLRKEGSMSAPLPWDIKVVEEDDGTDPDDMPLTEFYDELPDQWHAEHPGEDPGERTVHEIRVGMFLPEAQGHEIRQRLNLVLCPELQHSGPCPIPWSSSYVDPITESERDYLERTYPRLRPAGRAGN</sequence>
<dbReference type="EMBL" id="JBHTBH010000005">
    <property type="protein sequence ID" value="MFC7328408.1"/>
    <property type="molecule type" value="Genomic_DNA"/>
</dbReference>
<organism evidence="1 2">
    <name type="scientific">Marinactinospora rubrisoli</name>
    <dbReference type="NCBI Taxonomy" id="2715399"/>
    <lineage>
        <taxon>Bacteria</taxon>
        <taxon>Bacillati</taxon>
        <taxon>Actinomycetota</taxon>
        <taxon>Actinomycetes</taxon>
        <taxon>Streptosporangiales</taxon>
        <taxon>Nocardiopsidaceae</taxon>
        <taxon>Marinactinospora</taxon>
    </lineage>
</organism>
<evidence type="ECO:0000313" key="2">
    <source>
        <dbReference type="Proteomes" id="UP001596540"/>
    </source>
</evidence>
<proteinExistence type="predicted"/>
<dbReference type="RefSeq" id="WP_379871068.1">
    <property type="nucleotide sequence ID" value="NZ_JBHTBH010000005.1"/>
</dbReference>
<reference evidence="2" key="1">
    <citation type="journal article" date="2019" name="Int. J. Syst. Evol. Microbiol.">
        <title>The Global Catalogue of Microorganisms (GCM) 10K type strain sequencing project: providing services to taxonomists for standard genome sequencing and annotation.</title>
        <authorList>
            <consortium name="The Broad Institute Genomics Platform"/>
            <consortium name="The Broad Institute Genome Sequencing Center for Infectious Disease"/>
            <person name="Wu L."/>
            <person name="Ma J."/>
        </authorList>
    </citation>
    <scope>NUCLEOTIDE SEQUENCE [LARGE SCALE GENOMIC DNA]</scope>
    <source>
        <strain evidence="2">CGMCC 4.7382</strain>
    </source>
</reference>
<gene>
    <name evidence="1" type="ORF">ACFQRF_11700</name>
</gene>
<name>A0ABW2KGA7_9ACTN</name>
<comment type="caution">
    <text evidence="1">The sequence shown here is derived from an EMBL/GenBank/DDBJ whole genome shotgun (WGS) entry which is preliminary data.</text>
</comment>